<feature type="region of interest" description="Disordered" evidence="2">
    <location>
        <begin position="287"/>
        <end position="306"/>
    </location>
</feature>
<feature type="coiled-coil region" evidence="1">
    <location>
        <begin position="117"/>
        <end position="151"/>
    </location>
</feature>
<evidence type="ECO:0000256" key="1">
    <source>
        <dbReference type="SAM" id="Coils"/>
    </source>
</evidence>
<feature type="region of interest" description="Disordered" evidence="2">
    <location>
        <begin position="79"/>
        <end position="112"/>
    </location>
</feature>
<keyword evidence="1" id="KW-0175">Coiled coil</keyword>
<name>A0A1R2ANZ2_9CILI</name>
<organism evidence="3 4">
    <name type="scientific">Stentor coeruleus</name>
    <dbReference type="NCBI Taxonomy" id="5963"/>
    <lineage>
        <taxon>Eukaryota</taxon>
        <taxon>Sar</taxon>
        <taxon>Alveolata</taxon>
        <taxon>Ciliophora</taxon>
        <taxon>Postciliodesmatophora</taxon>
        <taxon>Heterotrichea</taxon>
        <taxon>Heterotrichida</taxon>
        <taxon>Stentoridae</taxon>
        <taxon>Stentor</taxon>
    </lineage>
</organism>
<dbReference type="EMBL" id="MPUH01001787">
    <property type="protein sequence ID" value="OMJ66206.1"/>
    <property type="molecule type" value="Genomic_DNA"/>
</dbReference>
<dbReference type="AlphaFoldDB" id="A0A1R2ANZ2"/>
<sequence>MSGRRLNLCLPNSSQYSLEKSSLERPSSRTDKLVDASFSSDIPQEGNEPKLIASSSYKTLKSVGKLKDLMQKTSEKLKSISRRTSQTPGIPLLPNNQNKNDSYRTSQLDSPDKASELLKLRREVRILEMEKKELENTNKKLQDSLYTHKESLTMSEDGNIDLQRYGKFILTAVKDDPIAFGAFKDIFGSEEGFLMKINSENLSSLSLGMMQFVLEVLGRPARYSAGGISNQNTISPRSPFMNKPSNDAYSRIYAETQNISESIMAHKQKIQRIADNVKETVNISRNMSATPTISRPHSSASASNEYRGDANSLRLFLKQKEKV</sequence>
<accession>A0A1R2ANZ2</accession>
<comment type="caution">
    <text evidence="3">The sequence shown here is derived from an EMBL/GenBank/DDBJ whole genome shotgun (WGS) entry which is preliminary data.</text>
</comment>
<feature type="compositionally biased region" description="Polar residues" evidence="2">
    <location>
        <begin position="82"/>
        <end position="109"/>
    </location>
</feature>
<evidence type="ECO:0000313" key="3">
    <source>
        <dbReference type="EMBL" id="OMJ66206.1"/>
    </source>
</evidence>
<reference evidence="3 4" key="1">
    <citation type="submission" date="2016-11" db="EMBL/GenBank/DDBJ databases">
        <title>The macronuclear genome of Stentor coeruleus: a giant cell with tiny introns.</title>
        <authorList>
            <person name="Slabodnick M."/>
            <person name="Ruby J.G."/>
            <person name="Reiff S.B."/>
            <person name="Swart E.C."/>
            <person name="Gosai S."/>
            <person name="Prabakaran S."/>
            <person name="Witkowska E."/>
            <person name="Larue G.E."/>
            <person name="Fisher S."/>
            <person name="Freeman R.M."/>
            <person name="Gunawardena J."/>
            <person name="Chu W."/>
            <person name="Stover N.A."/>
            <person name="Gregory B.D."/>
            <person name="Nowacki M."/>
            <person name="Derisi J."/>
            <person name="Roy S.W."/>
            <person name="Marshall W.F."/>
            <person name="Sood P."/>
        </authorList>
    </citation>
    <scope>NUCLEOTIDE SEQUENCE [LARGE SCALE GENOMIC DNA]</scope>
    <source>
        <strain evidence="3">WM001</strain>
    </source>
</reference>
<dbReference type="Proteomes" id="UP000187209">
    <property type="component" value="Unassembled WGS sequence"/>
</dbReference>
<proteinExistence type="predicted"/>
<protein>
    <submittedName>
        <fullName evidence="3">Uncharacterized protein</fullName>
    </submittedName>
</protein>
<evidence type="ECO:0000313" key="4">
    <source>
        <dbReference type="Proteomes" id="UP000187209"/>
    </source>
</evidence>
<gene>
    <name evidence="3" type="ORF">SteCoe_37038</name>
</gene>
<evidence type="ECO:0000256" key="2">
    <source>
        <dbReference type="SAM" id="MobiDB-lite"/>
    </source>
</evidence>
<keyword evidence="4" id="KW-1185">Reference proteome</keyword>
<feature type="compositionally biased region" description="Polar residues" evidence="2">
    <location>
        <begin position="287"/>
        <end position="304"/>
    </location>
</feature>